<proteinExistence type="predicted"/>
<dbReference type="Gene3D" id="3.40.50.10540">
    <property type="entry name" value="Crotonobetainyl-coa:carnitine coa-transferase, domain 1"/>
    <property type="match status" value="1"/>
</dbReference>
<dbReference type="Pfam" id="PF02515">
    <property type="entry name" value="CoA_transf_3"/>
    <property type="match status" value="1"/>
</dbReference>
<dbReference type="AlphaFoldDB" id="A0AAX3YTV6"/>
<dbReference type="PANTHER" id="PTHR48207">
    <property type="entry name" value="SUCCINATE--HYDROXYMETHYLGLUTARATE COA-TRANSFERASE"/>
    <property type="match status" value="1"/>
</dbReference>
<dbReference type="EMBL" id="CP130956">
    <property type="protein sequence ID" value="WLF51728.1"/>
    <property type="molecule type" value="Genomic_DNA"/>
</dbReference>
<keyword evidence="5" id="KW-1185">Reference proteome</keyword>
<dbReference type="InterPro" id="IPR044855">
    <property type="entry name" value="CoA-Trfase_III_dom3_sf"/>
</dbReference>
<dbReference type="Proteomes" id="UP001231166">
    <property type="component" value="Plasmid pRho-VOC14-L"/>
</dbReference>
<reference evidence="4" key="2">
    <citation type="submission" date="2023-07" db="EMBL/GenBank/DDBJ databases">
        <title>Genomic analysis of Rhodococcus opacus VOC-14 with glycol ethers degradation activity.</title>
        <authorList>
            <person name="Narkevich D.A."/>
            <person name="Hlushen A.M."/>
            <person name="Akhremchuk A.E."/>
            <person name="Sikolenko M.A."/>
            <person name="Valentovich L.N."/>
        </authorList>
    </citation>
    <scope>NUCLEOTIDE SEQUENCE</scope>
    <source>
        <strain evidence="4">VOC-14</strain>
        <plasmid evidence="4">pRho-VOC14-L</plasmid>
    </source>
</reference>
<evidence type="ECO:0000313" key="6">
    <source>
        <dbReference type="Proteomes" id="UP001231166"/>
    </source>
</evidence>
<dbReference type="SUPFAM" id="SSF89796">
    <property type="entry name" value="CoA-transferase family III (CaiB/BaiF)"/>
    <property type="match status" value="1"/>
</dbReference>
<keyword evidence="4" id="KW-0614">Plasmid</keyword>
<dbReference type="EMBL" id="JAPWIS010000030">
    <property type="protein sequence ID" value="MCZ4589296.1"/>
    <property type="molecule type" value="Genomic_DNA"/>
</dbReference>
<dbReference type="EMBL" id="CP130956">
    <property type="protein sequence ID" value="WLF52475.1"/>
    <property type="molecule type" value="Genomic_DNA"/>
</dbReference>
<evidence type="ECO:0000313" key="3">
    <source>
        <dbReference type="EMBL" id="WLF51728.1"/>
    </source>
</evidence>
<dbReference type="InterPro" id="IPR023606">
    <property type="entry name" value="CoA-Trfase_III_dom_1_sf"/>
</dbReference>
<sequence>MTAPGLLSGITVLDFSRVLAGPMATQILAELGATVIKVERPGRGDETRDFQPTLPHGESAYFFAFNRSKKSITLDLKHERGKKIARQLAKTADVVVENFLPGHMDRMGLGYDALSAENQELVYVSNTGFGQSGPNKDVKGYDTIFQAMSGIMDLTGHPDAPPAKAGIPLSDMTSGLWIVIGALAGLASKAATGRGAHIDVAMMDVQVSLLALAAARVFANNENPTRVGTEHLGRVPSAAFECLDGGWLHISGSDVHWLPLCEVLALDELAAAEELRANSGRVQHRELVMTALRAAIGGRYREELAKDLRAAGVPVGEIRSVREVLDDNNTEARRMIGTFDHPTEGEFPAIRTPLAVSDDGGTQGIPPMQAPPLLGADTDHILRTVLELGDHEIAALHEERII</sequence>
<geneLocation type="plasmid" evidence="4 6">
    <name>pRho-VOC14-L</name>
</geneLocation>
<dbReference type="EC" id="2.8.3.-" evidence="4"/>
<evidence type="ECO:0000256" key="1">
    <source>
        <dbReference type="ARBA" id="ARBA00022679"/>
    </source>
</evidence>
<dbReference type="InterPro" id="IPR003673">
    <property type="entry name" value="CoA-Trfase_fam_III"/>
</dbReference>
<dbReference type="Proteomes" id="UP001066327">
    <property type="component" value="Unassembled WGS sequence"/>
</dbReference>
<gene>
    <name evidence="2" type="ORF">O4328_37615</name>
    <name evidence="3" type="ORF">Q5707_40275</name>
    <name evidence="4" type="ORF">Q5707_44720</name>
</gene>
<organism evidence="4 6">
    <name type="scientific">Rhodococcus opacus</name>
    <name type="common">Nocardia opaca</name>
    <dbReference type="NCBI Taxonomy" id="37919"/>
    <lineage>
        <taxon>Bacteria</taxon>
        <taxon>Bacillati</taxon>
        <taxon>Actinomycetota</taxon>
        <taxon>Actinomycetes</taxon>
        <taxon>Mycobacteriales</taxon>
        <taxon>Nocardiaceae</taxon>
        <taxon>Rhodococcus</taxon>
    </lineage>
</organism>
<dbReference type="GO" id="GO:0008410">
    <property type="term" value="F:CoA-transferase activity"/>
    <property type="evidence" value="ECO:0007669"/>
    <property type="project" value="TreeGrafter"/>
</dbReference>
<dbReference type="Gene3D" id="3.30.1540.10">
    <property type="entry name" value="formyl-coa transferase, domain 3"/>
    <property type="match status" value="1"/>
</dbReference>
<evidence type="ECO:0000313" key="2">
    <source>
        <dbReference type="EMBL" id="MCZ4589296.1"/>
    </source>
</evidence>
<dbReference type="RefSeq" id="WP_269592501.1">
    <property type="nucleotide sequence ID" value="NZ_CP130956.1"/>
</dbReference>
<protein>
    <submittedName>
        <fullName evidence="4">CoA transferase</fullName>
        <ecNumber evidence="4">2.8.3.-</ecNumber>
    </submittedName>
</protein>
<name>A0AAX3YTV6_RHOOP</name>
<evidence type="ECO:0000313" key="5">
    <source>
        <dbReference type="Proteomes" id="UP001066327"/>
    </source>
</evidence>
<dbReference type="PANTHER" id="PTHR48207:SF3">
    <property type="entry name" value="SUCCINATE--HYDROXYMETHYLGLUTARATE COA-TRANSFERASE"/>
    <property type="match status" value="1"/>
</dbReference>
<dbReference type="InterPro" id="IPR050483">
    <property type="entry name" value="CoA-transferase_III_domain"/>
</dbReference>
<accession>A0AAX3YTV6</accession>
<keyword evidence="1 4" id="KW-0808">Transferase</keyword>
<evidence type="ECO:0000313" key="4">
    <source>
        <dbReference type="EMBL" id="WLF52475.1"/>
    </source>
</evidence>
<reference evidence="2" key="1">
    <citation type="submission" date="2022-12" db="EMBL/GenBank/DDBJ databases">
        <authorList>
            <person name="Krivoruchko A.V."/>
            <person name="Elkin A."/>
        </authorList>
    </citation>
    <scope>NUCLEOTIDE SEQUENCE</scope>
    <source>
        <strain evidence="2">IEGM 249</strain>
    </source>
</reference>